<feature type="domain" description="UspA" evidence="2">
    <location>
        <begin position="6"/>
        <end position="58"/>
    </location>
</feature>
<dbReference type="PRINTS" id="PR01438">
    <property type="entry name" value="UNVRSLSTRESS"/>
</dbReference>
<dbReference type="InterPro" id="IPR006015">
    <property type="entry name" value="Universal_stress_UspA"/>
</dbReference>
<keyword evidence="4" id="KW-1185">Reference proteome</keyword>
<dbReference type="PANTHER" id="PTHR46553:SF3">
    <property type="entry name" value="ADENINE NUCLEOTIDE ALPHA HYDROLASES-LIKE SUPERFAMILY PROTEIN"/>
    <property type="match status" value="1"/>
</dbReference>
<dbReference type="SUPFAM" id="SSF52402">
    <property type="entry name" value="Adenine nucleotide alpha hydrolases-like"/>
    <property type="match status" value="1"/>
</dbReference>
<dbReference type="PANTHER" id="PTHR46553">
    <property type="entry name" value="ADENINE NUCLEOTIDE ALPHA HYDROLASES-LIKE SUPERFAMILY PROTEIN"/>
    <property type="match status" value="1"/>
</dbReference>
<evidence type="ECO:0000256" key="1">
    <source>
        <dbReference type="ARBA" id="ARBA00008791"/>
    </source>
</evidence>
<accession>S3ZGV8</accession>
<evidence type="ECO:0000313" key="3">
    <source>
        <dbReference type="EMBL" id="EPH42881.1"/>
    </source>
</evidence>
<dbReference type="AlphaFoldDB" id="S3ZGV8"/>
<dbReference type="InterPro" id="IPR014729">
    <property type="entry name" value="Rossmann-like_a/b/a_fold"/>
</dbReference>
<evidence type="ECO:0000259" key="2">
    <source>
        <dbReference type="Pfam" id="PF00582"/>
    </source>
</evidence>
<reference evidence="3 4" key="1">
    <citation type="submission" date="2013-02" db="EMBL/GenBank/DDBJ databases">
        <title>Draft Genome Sequence of Streptomyces aurantiacus, Which Produces Setomimycin.</title>
        <authorList>
            <person name="Gruening B.A."/>
            <person name="Praeg A."/>
            <person name="Erxleben A."/>
            <person name="Guenther S."/>
            <person name="Mueller M."/>
        </authorList>
    </citation>
    <scope>NUCLEOTIDE SEQUENCE [LARGE SCALE GENOMIC DNA]</scope>
    <source>
        <strain evidence="3 4">JA 4570</strain>
    </source>
</reference>
<dbReference type="Gene3D" id="3.40.50.620">
    <property type="entry name" value="HUPs"/>
    <property type="match status" value="1"/>
</dbReference>
<dbReference type="PATRIC" id="fig|1286094.4.peg.4033"/>
<dbReference type="Pfam" id="PF00582">
    <property type="entry name" value="Usp"/>
    <property type="match status" value="1"/>
</dbReference>
<protein>
    <recommendedName>
        <fullName evidence="2">UspA domain-containing protein</fullName>
    </recommendedName>
</protein>
<comment type="similarity">
    <text evidence="1">Belongs to the universal stress protein A family.</text>
</comment>
<gene>
    <name evidence="3" type="ORF">STRAU_4077</name>
</gene>
<evidence type="ECO:0000313" key="4">
    <source>
        <dbReference type="Proteomes" id="UP000014629"/>
    </source>
</evidence>
<sequence length="60" mass="6288">MRREAVEGQARAALLDASATADLLVVGARRRTGHTGLQLGRVNHAVLHHAACPVAVVPRA</sequence>
<dbReference type="Proteomes" id="UP000014629">
    <property type="component" value="Unassembled WGS sequence"/>
</dbReference>
<comment type="caution">
    <text evidence="3">The sequence shown here is derived from an EMBL/GenBank/DDBJ whole genome shotgun (WGS) entry which is preliminary data.</text>
</comment>
<organism evidence="3 4">
    <name type="scientific">Streptomyces aurantiacus JA 4570</name>
    <dbReference type="NCBI Taxonomy" id="1286094"/>
    <lineage>
        <taxon>Bacteria</taxon>
        <taxon>Bacillati</taxon>
        <taxon>Actinomycetota</taxon>
        <taxon>Actinomycetes</taxon>
        <taxon>Kitasatosporales</taxon>
        <taxon>Streptomycetaceae</taxon>
        <taxon>Streptomyces</taxon>
        <taxon>Streptomyces aurantiacus group</taxon>
    </lineage>
</organism>
<name>S3ZGV8_9ACTN</name>
<dbReference type="InterPro" id="IPR006016">
    <property type="entry name" value="UspA"/>
</dbReference>
<proteinExistence type="inferred from homology"/>
<dbReference type="EMBL" id="AOPZ01000202">
    <property type="protein sequence ID" value="EPH42881.1"/>
    <property type="molecule type" value="Genomic_DNA"/>
</dbReference>